<accession>A0A365P4D1</accession>
<comment type="caution">
    <text evidence="1">The sequence shown here is derived from an EMBL/GenBank/DDBJ whole genome shotgun (WGS) entry which is preliminary data.</text>
</comment>
<sequence length="600" mass="69584">MLSSQYTTAQEIERIPTDSTNVYNNIYDFSRKNGFSKFVYKLLFRSVKDQQAKAVNPFEKKAETLSNVALEGKIIRNIKIETLDPFGYSVSDTTKVPKKGFENFGNDIHVKTKDFTIKNLLLFKKNDRLDLLLTQESERLIRSQRYVRQVKIEAIPIANNPDSVDVVVRALDTWSLIPNGNLSESKMEVKLTERNLIGLGHQLSATYKNRFDDKEKAVDAQYVVTNIKNSFIRFSMDYANDFDNNSVRSIGLVRNFYSPVAKWAGGAYFENRLTKERFVSQVDTVFIADVKSEFQEYWLGRSFPIASGKSYNSRTQRLILSALVSKRRFLQTPDASLDPVNFFANERNWLIQTGITSQKYYKDKFIFNYNIEEDIPYGEIFALTFGFQERQERNRFYFGSRVGYGKKFAFGYLSSSAEWGSFFDNNTAEQTAFRLYLDYFSPLMSMGKWRVRQFIKPSYVWGNNRENTEKDQLTLNENFGIQGFNSPIFGAQKWLLSLQTQTYSPGSWFGFRFSPYLNMTFGALSDTNRSLFQSKVYSKLGIGVLINNDYLVFNSFQISFSYYPTIPFEGDNLFRTNSFENTDLNLSDFQLSKPAYINYQ</sequence>
<dbReference type="EMBL" id="QLST01000002">
    <property type="protein sequence ID" value="RBA29445.1"/>
    <property type="molecule type" value="Genomic_DNA"/>
</dbReference>
<gene>
    <name evidence="1" type="ORF">DPN68_02020</name>
</gene>
<evidence type="ECO:0000313" key="1">
    <source>
        <dbReference type="EMBL" id="RBA29445.1"/>
    </source>
</evidence>
<proteinExistence type="predicted"/>
<name>A0A365P4D1_9FLAO</name>
<organism evidence="1 2">
    <name type="scientific">Flavobacterium tibetense</name>
    <dbReference type="NCBI Taxonomy" id="2233533"/>
    <lineage>
        <taxon>Bacteria</taxon>
        <taxon>Pseudomonadati</taxon>
        <taxon>Bacteroidota</taxon>
        <taxon>Flavobacteriia</taxon>
        <taxon>Flavobacteriales</taxon>
        <taxon>Flavobacteriaceae</taxon>
        <taxon>Flavobacterium</taxon>
    </lineage>
</organism>
<dbReference type="AlphaFoldDB" id="A0A365P4D1"/>
<dbReference type="Proteomes" id="UP000253319">
    <property type="component" value="Unassembled WGS sequence"/>
</dbReference>
<reference evidence="1 2" key="1">
    <citation type="submission" date="2018-06" db="EMBL/GenBank/DDBJ databases">
        <title>Flavobacterium tibetense sp. nov., isolated from a wetland YonghuCo on Tibetan Plateau.</title>
        <authorList>
            <person name="Xing P."/>
            <person name="Phurbu D."/>
            <person name="Lu H."/>
        </authorList>
    </citation>
    <scope>NUCLEOTIDE SEQUENCE [LARGE SCALE GENOMIC DNA]</scope>
    <source>
        <strain evidence="1 2">YH5</strain>
    </source>
</reference>
<dbReference type="Gene3D" id="3.10.20.310">
    <property type="entry name" value="membrane protein fhac"/>
    <property type="match status" value="1"/>
</dbReference>
<evidence type="ECO:0000313" key="2">
    <source>
        <dbReference type="Proteomes" id="UP000253319"/>
    </source>
</evidence>
<keyword evidence="2" id="KW-1185">Reference proteome</keyword>
<evidence type="ECO:0008006" key="3">
    <source>
        <dbReference type="Google" id="ProtNLM"/>
    </source>
</evidence>
<protein>
    <recommendedName>
        <fullName evidence="3">POTRA domain-containing protein</fullName>
    </recommendedName>
</protein>